<dbReference type="PANTHER" id="PTHR42732">
    <property type="entry name" value="BETA-GALACTOSIDASE"/>
    <property type="match status" value="1"/>
</dbReference>
<dbReference type="Gene3D" id="3.20.20.80">
    <property type="entry name" value="Glycosidases"/>
    <property type="match status" value="1"/>
</dbReference>
<dbReference type="GO" id="GO:0005975">
    <property type="term" value="P:carbohydrate metabolic process"/>
    <property type="evidence" value="ECO:0007669"/>
    <property type="project" value="InterPro"/>
</dbReference>
<sequence>CLHQDTGCLGSASTEDVLRDRLTVLKGMGCNALRLAHHAHPREMLDLADEMGFYVYAEPFDKWQSGHYKTIFRRRWRTDLAAMMRRDRNRPSVVMWGVGNEVENQAKSSMCQC</sequence>
<dbReference type="EMBL" id="KF123388">
    <property type="protein sequence ID" value="AIA90690.1"/>
    <property type="molecule type" value="Genomic_DNA"/>
</dbReference>
<dbReference type="PROSITE" id="PS00608">
    <property type="entry name" value="GLYCOSYL_HYDROL_F2_2"/>
    <property type="match status" value="1"/>
</dbReference>
<dbReference type="InterPro" id="IPR051913">
    <property type="entry name" value="GH2_Domain-Containing"/>
</dbReference>
<dbReference type="InterPro" id="IPR006103">
    <property type="entry name" value="Glyco_hydro_2_cat"/>
</dbReference>
<feature type="non-terminal residue" evidence="2">
    <location>
        <position position="1"/>
    </location>
</feature>
<protein>
    <submittedName>
        <fullName evidence="2">Glyco_hydro_2_C</fullName>
    </submittedName>
</protein>
<accession>A0A060CCC4</accession>
<organism evidence="2">
    <name type="scientific">uncultured Paenibacillus sp</name>
    <dbReference type="NCBI Taxonomy" id="227322"/>
    <lineage>
        <taxon>Bacteria</taxon>
        <taxon>Bacillati</taxon>
        <taxon>Bacillota</taxon>
        <taxon>Bacilli</taxon>
        <taxon>Bacillales</taxon>
        <taxon>Paenibacillaceae</taxon>
        <taxon>Paenibacillus</taxon>
        <taxon>environmental samples</taxon>
    </lineage>
</organism>
<dbReference type="GO" id="GO:0004553">
    <property type="term" value="F:hydrolase activity, hydrolyzing O-glycosyl compounds"/>
    <property type="evidence" value="ECO:0007669"/>
    <property type="project" value="InterPro"/>
</dbReference>
<feature type="domain" description="Glycoside hydrolase family 2 catalytic" evidence="1">
    <location>
        <begin position="3"/>
        <end position="105"/>
    </location>
</feature>
<dbReference type="PANTHER" id="PTHR42732:SF1">
    <property type="entry name" value="BETA-MANNOSIDASE"/>
    <property type="match status" value="1"/>
</dbReference>
<dbReference type="AlphaFoldDB" id="A0A060CCC4"/>
<dbReference type="InterPro" id="IPR023232">
    <property type="entry name" value="Glyco_hydro_2_AS"/>
</dbReference>
<dbReference type="SUPFAM" id="SSF51445">
    <property type="entry name" value="(Trans)glycosidases"/>
    <property type="match status" value="1"/>
</dbReference>
<evidence type="ECO:0000313" key="2">
    <source>
        <dbReference type="EMBL" id="AIA90690.1"/>
    </source>
</evidence>
<reference evidence="2" key="1">
    <citation type="journal article" date="2013" name="Environ. Microbiol.">
        <title>Seasonally variable intestinal metagenomes of the red palm weevil (Rhynchophorus ferrugineus).</title>
        <authorList>
            <person name="Jia S."/>
            <person name="Zhang X."/>
            <person name="Zhang G."/>
            <person name="Yin A."/>
            <person name="Zhang S."/>
            <person name="Li F."/>
            <person name="Wang L."/>
            <person name="Zhao D."/>
            <person name="Yun Q."/>
            <person name="Tala"/>
            <person name="Wang J."/>
            <person name="Sun G."/>
            <person name="Baabdullah M."/>
            <person name="Yu X."/>
            <person name="Hu S."/>
            <person name="Al-Mssallem I.S."/>
            <person name="Yu J."/>
        </authorList>
    </citation>
    <scope>NUCLEOTIDE SEQUENCE</scope>
</reference>
<dbReference type="Pfam" id="PF02836">
    <property type="entry name" value="Glyco_hydro_2_C"/>
    <property type="match status" value="1"/>
</dbReference>
<name>A0A060CCC4_9BACL</name>
<proteinExistence type="predicted"/>
<dbReference type="InterPro" id="IPR017853">
    <property type="entry name" value="GH"/>
</dbReference>
<evidence type="ECO:0000259" key="1">
    <source>
        <dbReference type="Pfam" id="PF02836"/>
    </source>
</evidence>